<dbReference type="PANTHER" id="PTHR30468:SF1">
    <property type="entry name" value="ALPHA-KETOGLUTARATE-DEPENDENT SULFONATE DIOXYGENASE"/>
    <property type="match status" value="1"/>
</dbReference>
<dbReference type="EMBL" id="JBHTIK010000005">
    <property type="protein sequence ID" value="MFD0848681.1"/>
    <property type="molecule type" value="Genomic_DNA"/>
</dbReference>
<proteinExistence type="inferred from homology"/>
<organism evidence="7 8">
    <name type="scientific">Sphingosinicella xenopeptidilytica</name>
    <dbReference type="NCBI Taxonomy" id="364098"/>
    <lineage>
        <taxon>Bacteria</taxon>
        <taxon>Pseudomonadati</taxon>
        <taxon>Pseudomonadota</taxon>
        <taxon>Alphaproteobacteria</taxon>
        <taxon>Sphingomonadales</taxon>
        <taxon>Sphingosinicellaceae</taxon>
        <taxon>Sphingosinicella</taxon>
    </lineage>
</organism>
<evidence type="ECO:0000256" key="5">
    <source>
        <dbReference type="ARBA" id="ARBA00023004"/>
    </source>
</evidence>
<evidence type="ECO:0000313" key="7">
    <source>
        <dbReference type="EMBL" id="MFD0848681.1"/>
    </source>
</evidence>
<evidence type="ECO:0000256" key="1">
    <source>
        <dbReference type="ARBA" id="ARBA00005896"/>
    </source>
</evidence>
<evidence type="ECO:0000256" key="4">
    <source>
        <dbReference type="ARBA" id="ARBA00023002"/>
    </source>
</evidence>
<comment type="similarity">
    <text evidence="1">Belongs to the TfdA dioxygenase family.</text>
</comment>
<name>A0ABW3C2M9_SPHXN</name>
<dbReference type="Pfam" id="PF02668">
    <property type="entry name" value="TauD"/>
    <property type="match status" value="1"/>
</dbReference>
<gene>
    <name evidence="7" type="ORF">ACFQ00_10145</name>
</gene>
<accession>A0ABW3C2M9</accession>
<reference evidence="8" key="1">
    <citation type="journal article" date="2019" name="Int. J. Syst. Evol. Microbiol.">
        <title>The Global Catalogue of Microorganisms (GCM) 10K type strain sequencing project: providing services to taxonomists for standard genome sequencing and annotation.</title>
        <authorList>
            <consortium name="The Broad Institute Genomics Platform"/>
            <consortium name="The Broad Institute Genome Sequencing Center for Infectious Disease"/>
            <person name="Wu L."/>
            <person name="Ma J."/>
        </authorList>
    </citation>
    <scope>NUCLEOTIDE SEQUENCE [LARGE SCALE GENOMIC DNA]</scope>
    <source>
        <strain evidence="8">CCUG 52537</strain>
    </source>
</reference>
<evidence type="ECO:0000256" key="2">
    <source>
        <dbReference type="ARBA" id="ARBA00022723"/>
    </source>
</evidence>
<keyword evidence="2" id="KW-0479">Metal-binding</keyword>
<evidence type="ECO:0000259" key="6">
    <source>
        <dbReference type="Pfam" id="PF02668"/>
    </source>
</evidence>
<keyword evidence="5" id="KW-0408">Iron</keyword>
<dbReference type="Gene3D" id="3.60.130.10">
    <property type="entry name" value="Clavaminate synthase-like"/>
    <property type="match status" value="1"/>
</dbReference>
<dbReference type="PANTHER" id="PTHR30468">
    <property type="entry name" value="ALPHA-KETOGLUTARATE-DEPENDENT SULFONATE DIOXYGENASE"/>
    <property type="match status" value="1"/>
</dbReference>
<dbReference type="SUPFAM" id="SSF51197">
    <property type="entry name" value="Clavaminate synthase-like"/>
    <property type="match status" value="1"/>
</dbReference>
<keyword evidence="4" id="KW-0560">Oxidoreductase</keyword>
<feature type="domain" description="TauD/TfdA-like" evidence="6">
    <location>
        <begin position="16"/>
        <end position="275"/>
    </location>
</feature>
<keyword evidence="8" id="KW-1185">Reference proteome</keyword>
<evidence type="ECO:0000313" key="8">
    <source>
        <dbReference type="Proteomes" id="UP001597124"/>
    </source>
</evidence>
<comment type="caution">
    <text evidence="7">The sequence shown here is derived from an EMBL/GenBank/DDBJ whole genome shotgun (WGS) entry which is preliminary data.</text>
</comment>
<keyword evidence="3 7" id="KW-0223">Dioxygenase</keyword>
<sequence>MSEALAVSASSTVDLDIRPLQPTIGAEIGGIDLSRPISDAVRDAIRAAVLKHKVVFFRDQTLDNASQAAFAQRFGPLYTHPSSKHDPKITPLHQISAVEAAKYEKERARDVKAGDAYHSDTSWRLVPTWGAVLRAVTLPETGGDTIWVDANLAYEGLPDDLKARLEGLHVTHDFRSALTAKGHDYPIVAHPVVRTHRETGQNILWINYTQKPQILGVELSESREILDEVLRQYKRPEFQVRFSWKPGSVAFWDNRAAVHYAVRNYGDFPRLLERVLIADEPLYADL</sequence>
<dbReference type="InterPro" id="IPR051323">
    <property type="entry name" value="AtsK-like"/>
</dbReference>
<dbReference type="InterPro" id="IPR003819">
    <property type="entry name" value="TauD/TfdA-like"/>
</dbReference>
<dbReference type="InterPro" id="IPR042098">
    <property type="entry name" value="TauD-like_sf"/>
</dbReference>
<dbReference type="RefSeq" id="WP_381490889.1">
    <property type="nucleotide sequence ID" value="NZ_JBHTIK010000005.1"/>
</dbReference>
<protein>
    <submittedName>
        <fullName evidence="7">TauD/TfdA dioxygenase family protein</fullName>
    </submittedName>
</protein>
<evidence type="ECO:0000256" key="3">
    <source>
        <dbReference type="ARBA" id="ARBA00022964"/>
    </source>
</evidence>
<dbReference type="Proteomes" id="UP001597124">
    <property type="component" value="Unassembled WGS sequence"/>
</dbReference>
<dbReference type="GO" id="GO:0051213">
    <property type="term" value="F:dioxygenase activity"/>
    <property type="evidence" value="ECO:0007669"/>
    <property type="project" value="UniProtKB-KW"/>
</dbReference>